<feature type="compositionally biased region" description="Basic and acidic residues" evidence="9">
    <location>
        <begin position="166"/>
        <end position="180"/>
    </location>
</feature>
<evidence type="ECO:0000256" key="9">
    <source>
        <dbReference type="SAM" id="MobiDB-lite"/>
    </source>
</evidence>
<organism evidence="11 12">
    <name type="scientific">Urochloa decumbens</name>
    <dbReference type="NCBI Taxonomy" id="240449"/>
    <lineage>
        <taxon>Eukaryota</taxon>
        <taxon>Viridiplantae</taxon>
        <taxon>Streptophyta</taxon>
        <taxon>Embryophyta</taxon>
        <taxon>Tracheophyta</taxon>
        <taxon>Spermatophyta</taxon>
        <taxon>Magnoliopsida</taxon>
        <taxon>Liliopsida</taxon>
        <taxon>Poales</taxon>
        <taxon>Poaceae</taxon>
        <taxon>PACMAD clade</taxon>
        <taxon>Panicoideae</taxon>
        <taxon>Panicodae</taxon>
        <taxon>Paniceae</taxon>
        <taxon>Melinidinae</taxon>
        <taxon>Urochloa</taxon>
    </lineage>
</organism>
<evidence type="ECO:0000259" key="10">
    <source>
        <dbReference type="SMART" id="SM00336"/>
    </source>
</evidence>
<dbReference type="GO" id="GO:0008270">
    <property type="term" value="F:zinc ion binding"/>
    <property type="evidence" value="ECO:0007669"/>
    <property type="project" value="UniProtKB-KW"/>
</dbReference>
<proteinExistence type="predicted"/>
<keyword evidence="6" id="KW-0805">Transcription regulation</keyword>
<protein>
    <recommendedName>
        <fullName evidence="10">B box-type domain-containing protein</fullName>
    </recommendedName>
</protein>
<evidence type="ECO:0000256" key="3">
    <source>
        <dbReference type="ARBA" id="ARBA00022737"/>
    </source>
</evidence>
<dbReference type="AlphaFoldDB" id="A0ABC9G393"/>
<dbReference type="InterPro" id="IPR049808">
    <property type="entry name" value="CONSTANS-like_Bbox1"/>
</dbReference>
<evidence type="ECO:0000256" key="2">
    <source>
        <dbReference type="ARBA" id="ARBA00022723"/>
    </source>
</evidence>
<dbReference type="SMART" id="SM00336">
    <property type="entry name" value="BBOX"/>
    <property type="match status" value="1"/>
</dbReference>
<evidence type="ECO:0000256" key="6">
    <source>
        <dbReference type="ARBA" id="ARBA00023015"/>
    </source>
</evidence>
<dbReference type="GO" id="GO:0005634">
    <property type="term" value="C:nucleus"/>
    <property type="evidence" value="ECO:0007669"/>
    <property type="project" value="UniProtKB-SubCell"/>
</dbReference>
<reference evidence="12" key="1">
    <citation type="submission" date="2024-06" db="EMBL/GenBank/DDBJ databases">
        <authorList>
            <person name="Ryan C."/>
        </authorList>
    </citation>
    <scope>NUCLEOTIDE SEQUENCE [LARGE SCALE GENOMIC DNA]</scope>
</reference>
<dbReference type="CDD" id="cd19821">
    <property type="entry name" value="Bbox1_BBX-like"/>
    <property type="match status" value="1"/>
</dbReference>
<evidence type="ECO:0000313" key="12">
    <source>
        <dbReference type="Proteomes" id="UP001497457"/>
    </source>
</evidence>
<dbReference type="InterPro" id="IPR000315">
    <property type="entry name" value="Znf_B-box"/>
</dbReference>
<keyword evidence="7" id="KW-0804">Transcription</keyword>
<sequence length="257" mass="27453">MEELPALAMDGAALAAGLAITGKVEKQDDVELSSAACRGLGGGAHTSSSPREQGPSSPLRRRRPGAAAGRASSCPRRVLVHMCNKLASRHVRVGLANSNKLTRCDICESFPAFFHCEIDGTSLCLSCDMTVHVGGKRTHGRYLLLRQSVEFPGDKLGHMDDVAMQSKDPENQTDQKKPPHSEQMANHHNGSDDPASDGNCDDQGNINSKMIDLNMRPVRTNGQGSNSQTQGVDLSVNNHDSPGVVPTSNNYEGDANK</sequence>
<name>A0ABC9G393_9POAL</name>
<feature type="region of interest" description="Disordered" evidence="9">
    <location>
        <begin position="166"/>
        <end position="257"/>
    </location>
</feature>
<dbReference type="PANTHER" id="PTHR31832">
    <property type="entry name" value="B-BOX ZINC FINGER PROTEIN 22"/>
    <property type="match status" value="1"/>
</dbReference>
<evidence type="ECO:0000256" key="7">
    <source>
        <dbReference type="ARBA" id="ARBA00023163"/>
    </source>
</evidence>
<keyword evidence="3" id="KW-0677">Repeat</keyword>
<keyword evidence="5" id="KW-0862">Zinc</keyword>
<keyword evidence="2" id="KW-0479">Metal-binding</keyword>
<gene>
    <name evidence="11" type="ORF">URODEC1_LOCUS112057</name>
</gene>
<keyword evidence="4" id="KW-0863">Zinc-finger</keyword>
<feature type="compositionally biased region" description="Polar residues" evidence="9">
    <location>
        <begin position="220"/>
        <end position="251"/>
    </location>
</feature>
<evidence type="ECO:0000256" key="1">
    <source>
        <dbReference type="ARBA" id="ARBA00004123"/>
    </source>
</evidence>
<dbReference type="EMBL" id="OZ075118">
    <property type="protein sequence ID" value="CAL5087205.1"/>
    <property type="molecule type" value="Genomic_DNA"/>
</dbReference>
<evidence type="ECO:0000313" key="11">
    <source>
        <dbReference type="EMBL" id="CAL5087205.1"/>
    </source>
</evidence>
<feature type="domain" description="B box-type" evidence="10">
    <location>
        <begin position="99"/>
        <end position="144"/>
    </location>
</feature>
<dbReference type="Proteomes" id="UP001497457">
    <property type="component" value="Chromosome 8b"/>
</dbReference>
<keyword evidence="12" id="KW-1185">Reference proteome</keyword>
<evidence type="ECO:0000256" key="5">
    <source>
        <dbReference type="ARBA" id="ARBA00022833"/>
    </source>
</evidence>
<keyword evidence="8" id="KW-0539">Nucleus</keyword>
<feature type="region of interest" description="Disordered" evidence="9">
    <location>
        <begin position="40"/>
        <end position="71"/>
    </location>
</feature>
<evidence type="ECO:0000256" key="4">
    <source>
        <dbReference type="ARBA" id="ARBA00022771"/>
    </source>
</evidence>
<reference evidence="11 12" key="2">
    <citation type="submission" date="2024-10" db="EMBL/GenBank/DDBJ databases">
        <authorList>
            <person name="Ryan C."/>
        </authorList>
    </citation>
    <scope>NUCLEOTIDE SEQUENCE [LARGE SCALE GENOMIC DNA]</scope>
</reference>
<comment type="subcellular location">
    <subcellularLocation>
        <location evidence="1">Nucleus</location>
    </subcellularLocation>
</comment>
<dbReference type="InterPro" id="IPR051979">
    <property type="entry name" value="B-box_zinc_finger"/>
</dbReference>
<accession>A0ABC9G393</accession>
<evidence type="ECO:0000256" key="8">
    <source>
        <dbReference type="ARBA" id="ARBA00023242"/>
    </source>
</evidence>
<dbReference type="PANTHER" id="PTHR31832:SF5">
    <property type="entry name" value="OS09G0527900 PROTEIN"/>
    <property type="match status" value="1"/>
</dbReference>